<accession>A0A166JZS1</accession>
<dbReference type="AlphaFoldDB" id="A0A166JZS1"/>
<keyword evidence="3" id="KW-1185">Reference proteome</keyword>
<name>A0A166JZS1_9AGAM</name>
<feature type="region of interest" description="Disordered" evidence="1">
    <location>
        <begin position="148"/>
        <end position="174"/>
    </location>
</feature>
<evidence type="ECO:0008006" key="4">
    <source>
        <dbReference type="Google" id="ProtNLM"/>
    </source>
</evidence>
<dbReference type="EMBL" id="KV417548">
    <property type="protein sequence ID" value="KZP21378.1"/>
    <property type="molecule type" value="Genomic_DNA"/>
</dbReference>
<dbReference type="STRING" id="436010.A0A166JZS1"/>
<evidence type="ECO:0000256" key="1">
    <source>
        <dbReference type="SAM" id="MobiDB-lite"/>
    </source>
</evidence>
<gene>
    <name evidence="2" type="ORF">FIBSPDRAFT_740762</name>
</gene>
<evidence type="ECO:0000313" key="3">
    <source>
        <dbReference type="Proteomes" id="UP000076532"/>
    </source>
</evidence>
<sequence>MALPPGIPTLEHMVSKELHRVDQIFTSAELSDFVISCDTLKHRPPKTDHYPIVTTIDLDIVHSLPSPSPNFRATDWPEFRKELQQRMDRLRLHDPRTPEEFEAILDDVMTAIQETIEVSVPKTRPSAYMKRWWSKELTQIRAHSRSLGKKSFRVRTSDPTHPIHEEHRRARNDY</sequence>
<proteinExistence type="predicted"/>
<feature type="compositionally biased region" description="Basic and acidic residues" evidence="1">
    <location>
        <begin position="155"/>
        <end position="174"/>
    </location>
</feature>
<reference evidence="2 3" key="1">
    <citation type="journal article" date="2016" name="Mol. Biol. Evol.">
        <title>Comparative Genomics of Early-Diverging Mushroom-Forming Fungi Provides Insights into the Origins of Lignocellulose Decay Capabilities.</title>
        <authorList>
            <person name="Nagy L.G."/>
            <person name="Riley R."/>
            <person name="Tritt A."/>
            <person name="Adam C."/>
            <person name="Daum C."/>
            <person name="Floudas D."/>
            <person name="Sun H."/>
            <person name="Yadav J.S."/>
            <person name="Pangilinan J."/>
            <person name="Larsson K.H."/>
            <person name="Matsuura K."/>
            <person name="Barry K."/>
            <person name="Labutti K."/>
            <person name="Kuo R."/>
            <person name="Ohm R.A."/>
            <person name="Bhattacharya S.S."/>
            <person name="Shirouzu T."/>
            <person name="Yoshinaga Y."/>
            <person name="Martin F.M."/>
            <person name="Grigoriev I.V."/>
            <person name="Hibbett D.S."/>
        </authorList>
    </citation>
    <scope>NUCLEOTIDE SEQUENCE [LARGE SCALE GENOMIC DNA]</scope>
    <source>
        <strain evidence="2 3">CBS 109695</strain>
    </source>
</reference>
<dbReference type="Proteomes" id="UP000076532">
    <property type="component" value="Unassembled WGS sequence"/>
</dbReference>
<dbReference type="OrthoDB" id="2830306at2759"/>
<protein>
    <recommendedName>
        <fullName evidence="4">Endonuclease/exonuclease/phosphatase domain-containing protein</fullName>
    </recommendedName>
</protein>
<organism evidence="2 3">
    <name type="scientific">Athelia psychrophila</name>
    <dbReference type="NCBI Taxonomy" id="1759441"/>
    <lineage>
        <taxon>Eukaryota</taxon>
        <taxon>Fungi</taxon>
        <taxon>Dikarya</taxon>
        <taxon>Basidiomycota</taxon>
        <taxon>Agaricomycotina</taxon>
        <taxon>Agaricomycetes</taxon>
        <taxon>Agaricomycetidae</taxon>
        <taxon>Atheliales</taxon>
        <taxon>Atheliaceae</taxon>
        <taxon>Athelia</taxon>
    </lineage>
</organism>
<evidence type="ECO:0000313" key="2">
    <source>
        <dbReference type="EMBL" id="KZP21378.1"/>
    </source>
</evidence>
<feature type="non-terminal residue" evidence="2">
    <location>
        <position position="174"/>
    </location>
</feature>